<dbReference type="InterPro" id="IPR024134">
    <property type="entry name" value="SOD_Cu/Zn_/chaperone"/>
</dbReference>
<comment type="catalytic activity">
    <reaction evidence="1">
        <text>2 superoxide + 2 H(+) = H2O2 + O2</text>
        <dbReference type="Rhea" id="RHEA:20696"/>
        <dbReference type="ChEBI" id="CHEBI:15378"/>
        <dbReference type="ChEBI" id="CHEBI:15379"/>
        <dbReference type="ChEBI" id="CHEBI:16240"/>
        <dbReference type="ChEBI" id="CHEBI:18421"/>
        <dbReference type="EC" id="1.15.1.1"/>
    </reaction>
</comment>
<dbReference type="Gene3D" id="2.60.40.200">
    <property type="entry name" value="Superoxide dismutase, copper/zinc binding domain"/>
    <property type="match status" value="2"/>
</dbReference>
<dbReference type="PROSITE" id="PS00087">
    <property type="entry name" value="SOD_CU_ZN_1"/>
    <property type="match status" value="1"/>
</dbReference>
<comment type="cofactor">
    <cofactor evidence="1">
        <name>Cu cation</name>
        <dbReference type="ChEBI" id="CHEBI:23378"/>
    </cofactor>
    <text evidence="1">Binds 1 copper ion per subunit.</text>
</comment>
<dbReference type="InterPro" id="IPR001424">
    <property type="entry name" value="SOD_Cu_Zn_dom"/>
</dbReference>
<dbReference type="OrthoDB" id="2015551at2759"/>
<dbReference type="InterPro" id="IPR036423">
    <property type="entry name" value="SOD-like_Cu/Zn_dom_sf"/>
</dbReference>
<feature type="domain" description="Superoxide dismutase copper/zinc binding" evidence="2">
    <location>
        <begin position="224"/>
        <end position="344"/>
    </location>
</feature>
<sequence length="347" mass="36660">MITNLTAGEHGFHVHTIGNLSMNCSAAGGHFNPTNMDHGAPNATVRHVGDLGNIVAMNNSIAVVNITDMQISLRGNNSIVGRAIVVHANRDDLGLGNNTESRITGNAGPRYGCGIITLTDDFERPLSSNTKTVRNYTIFTQARTMLKEILLIYALIYFSSGCGPGAGRDRTFRATARAIMFRAANGSANPTVRIGRVLFTQIGNQVTLTGRVRGLTQGLHGFHLTGQVRGLTQGLHGFHVHRRGDLTNNCLGSGPHFNPNMQNHGGPASAMRHVGDLGNIIAGPNGVARINIQDSQITLRTGARNSIVGRALVVHVLPDDLGLGGDNGSLTTGNAGPRFGCGIITLT</sequence>
<dbReference type="Pfam" id="PF00080">
    <property type="entry name" value="Sod_Cu"/>
    <property type="match status" value="2"/>
</dbReference>
<dbReference type="CDD" id="cd00305">
    <property type="entry name" value="Cu-Zn_Superoxide_Dismutase"/>
    <property type="match status" value="2"/>
</dbReference>
<dbReference type="AlphaFoldDB" id="A0A3P7L0C0"/>
<dbReference type="Proteomes" id="UP000270094">
    <property type="component" value="Unassembled WGS sequence"/>
</dbReference>
<dbReference type="GO" id="GO:0005507">
    <property type="term" value="F:copper ion binding"/>
    <property type="evidence" value="ECO:0007669"/>
    <property type="project" value="InterPro"/>
</dbReference>
<organism evidence="3 4">
    <name type="scientific">Strongylus vulgaris</name>
    <name type="common">Blood worm</name>
    <dbReference type="NCBI Taxonomy" id="40348"/>
    <lineage>
        <taxon>Eukaryota</taxon>
        <taxon>Metazoa</taxon>
        <taxon>Ecdysozoa</taxon>
        <taxon>Nematoda</taxon>
        <taxon>Chromadorea</taxon>
        <taxon>Rhabditida</taxon>
        <taxon>Rhabditina</taxon>
        <taxon>Rhabditomorpha</taxon>
        <taxon>Strongyloidea</taxon>
        <taxon>Strongylidae</taxon>
        <taxon>Strongylus</taxon>
    </lineage>
</organism>
<evidence type="ECO:0000256" key="1">
    <source>
        <dbReference type="RuleBase" id="RU000393"/>
    </source>
</evidence>
<dbReference type="PRINTS" id="PR00068">
    <property type="entry name" value="CUZNDISMTASE"/>
</dbReference>
<accession>A0A3P7L0C0</accession>
<keyword evidence="1" id="KW-0186">Copper</keyword>
<dbReference type="PANTHER" id="PTHR10003">
    <property type="entry name" value="SUPEROXIDE DISMUTASE CU-ZN -RELATED"/>
    <property type="match status" value="1"/>
</dbReference>
<protein>
    <recommendedName>
        <fullName evidence="1">Superoxide dismutase [Cu-Zn]</fullName>
        <ecNumber evidence="1">1.15.1.1</ecNumber>
    </recommendedName>
</protein>
<dbReference type="EC" id="1.15.1.1" evidence="1"/>
<keyword evidence="1" id="KW-0479">Metal-binding</keyword>
<comment type="similarity">
    <text evidence="1">Belongs to the Cu-Zn superoxide dismutase family.</text>
</comment>
<keyword evidence="1" id="KW-0862">Zinc</keyword>
<name>A0A3P7L0C0_STRVU</name>
<dbReference type="GO" id="GO:0004784">
    <property type="term" value="F:superoxide dismutase activity"/>
    <property type="evidence" value="ECO:0007669"/>
    <property type="project" value="UniProtKB-EC"/>
</dbReference>
<comment type="function">
    <text evidence="1">Destroys radicals which are normally produced within the cells and which are toxic to biological systems.</text>
</comment>
<dbReference type="SUPFAM" id="SSF49329">
    <property type="entry name" value="Cu,Zn superoxide dismutase-like"/>
    <property type="match status" value="3"/>
</dbReference>
<dbReference type="PROSITE" id="PS00332">
    <property type="entry name" value="SOD_CU_ZN_2"/>
    <property type="match status" value="2"/>
</dbReference>
<evidence type="ECO:0000259" key="2">
    <source>
        <dbReference type="Pfam" id="PF00080"/>
    </source>
</evidence>
<comment type="cofactor">
    <cofactor evidence="1">
        <name>Zn(2+)</name>
        <dbReference type="ChEBI" id="CHEBI:29105"/>
    </cofactor>
    <text evidence="1">Binds 1 zinc ion per subunit.</text>
</comment>
<gene>
    <name evidence="3" type="ORF">SVUK_LOCUS11173</name>
</gene>
<reference evidence="3 4" key="1">
    <citation type="submission" date="2018-11" db="EMBL/GenBank/DDBJ databases">
        <authorList>
            <consortium name="Pathogen Informatics"/>
        </authorList>
    </citation>
    <scope>NUCLEOTIDE SEQUENCE [LARGE SCALE GENOMIC DNA]</scope>
</reference>
<dbReference type="InterPro" id="IPR018152">
    <property type="entry name" value="SOD_Cu/Zn_BS"/>
</dbReference>
<keyword evidence="4" id="KW-1185">Reference proteome</keyword>
<evidence type="ECO:0000313" key="3">
    <source>
        <dbReference type="EMBL" id="VDM76175.1"/>
    </source>
</evidence>
<feature type="domain" description="Superoxide dismutase copper/zinc binding" evidence="2">
    <location>
        <begin position="2"/>
        <end position="116"/>
    </location>
</feature>
<proteinExistence type="inferred from homology"/>
<dbReference type="EMBL" id="UYYB01096481">
    <property type="protein sequence ID" value="VDM76175.1"/>
    <property type="molecule type" value="Genomic_DNA"/>
</dbReference>
<evidence type="ECO:0000313" key="4">
    <source>
        <dbReference type="Proteomes" id="UP000270094"/>
    </source>
</evidence>
<keyword evidence="1" id="KW-0560">Oxidoreductase</keyword>